<dbReference type="GO" id="GO:0015562">
    <property type="term" value="F:efflux transmembrane transporter activity"/>
    <property type="evidence" value="ECO:0007669"/>
    <property type="project" value="InterPro"/>
</dbReference>
<keyword evidence="2" id="KW-0564">Palmitate</keyword>
<comment type="similarity">
    <text evidence="1 2">Belongs to the outer membrane factor (OMF) (TC 1.B.17) family.</text>
</comment>
<dbReference type="PANTHER" id="PTHR30203">
    <property type="entry name" value="OUTER MEMBRANE CATION EFFLUX PROTEIN"/>
    <property type="match status" value="1"/>
</dbReference>
<dbReference type="InterPro" id="IPR010131">
    <property type="entry name" value="MdtP/NodT-like"/>
</dbReference>
<keyword evidence="2" id="KW-0812">Transmembrane</keyword>
<dbReference type="Gene3D" id="2.20.200.10">
    <property type="entry name" value="Outer membrane efflux proteins (OEP)"/>
    <property type="match status" value="1"/>
</dbReference>
<protein>
    <submittedName>
        <fullName evidence="3">NodT family efflux transporter outer membrane factor (OMF) lipoprotein</fullName>
    </submittedName>
</protein>
<dbReference type="PROSITE" id="PS51257">
    <property type="entry name" value="PROKAR_LIPOPROTEIN"/>
    <property type="match status" value="1"/>
</dbReference>
<evidence type="ECO:0000256" key="2">
    <source>
        <dbReference type="RuleBase" id="RU362097"/>
    </source>
</evidence>
<accession>A0A2V4V5A2</accession>
<dbReference type="Proteomes" id="UP000247772">
    <property type="component" value="Unassembled WGS sequence"/>
</dbReference>
<dbReference type="AlphaFoldDB" id="A0A2V4V5A2"/>
<gene>
    <name evidence="3" type="ORF">C7410_101188</name>
</gene>
<comment type="caution">
    <text evidence="3">The sequence shown here is derived from an EMBL/GenBank/DDBJ whole genome shotgun (WGS) entry which is preliminary data.</text>
</comment>
<dbReference type="NCBIfam" id="TIGR01845">
    <property type="entry name" value="outer_NodT"/>
    <property type="match status" value="1"/>
</dbReference>
<comment type="subcellular location">
    <subcellularLocation>
        <location evidence="2">Cell membrane</location>
        <topology evidence="2">Lipid-anchor</topology>
    </subcellularLocation>
</comment>
<sequence length="504" mass="54223">MKRGEVPFAANATPGAWPAVRRIAPVLLAVFAGCSGPLKLDRPPELPAQYQSNEADTANAQSFDETQLANWWLQYDDPALDTLIQRALAHNYDLALAATRVDDAHSNILAARSALLPTIGVGVEAAKFHGGETQLEFAKFLGITDLDAQFWRVGLQTQWEIDVFGRGRARLAAARAMTLAAAGDAQAARLAVVATVADAYMTYRGLIEQRRLIVQSREIAADFVVIAQHSFLAGAVLSTDIDAARAALAQVQAREQEVNSAIVAARLAIEQICAARPGELADVLDETTGLPHALPAIAPGQPVDLLERRPDLIAARDRLFASLRQADVARLNYWPTFSLSAVLARNGWEIAGQSLGTSTLWLFGAAAVMPLIDFGARESRVQATDAQARAAEIAYEKAASGALFDVEQALTRLSRQTQLQAARNDEVAQRRALLGKVQTQLRVGEVGRMDVDRAQLALADSEAALVRERVGELSAQIALFRAMGGGWEKTGTPLELSPSLSALW</sequence>
<keyword evidence="2" id="KW-0472">Membrane</keyword>
<name>A0A2V4V5A2_9BURK</name>
<evidence type="ECO:0000313" key="4">
    <source>
        <dbReference type="Proteomes" id="UP000247772"/>
    </source>
</evidence>
<keyword evidence="2 3" id="KW-0449">Lipoprotein</keyword>
<organism evidence="3 4">
    <name type="scientific">Paraburkholderia silvatlantica</name>
    <dbReference type="NCBI Taxonomy" id="321895"/>
    <lineage>
        <taxon>Bacteria</taxon>
        <taxon>Pseudomonadati</taxon>
        <taxon>Pseudomonadota</taxon>
        <taxon>Betaproteobacteria</taxon>
        <taxon>Burkholderiales</taxon>
        <taxon>Burkholderiaceae</taxon>
        <taxon>Paraburkholderia</taxon>
    </lineage>
</organism>
<dbReference type="Gene3D" id="1.20.1600.10">
    <property type="entry name" value="Outer membrane efflux proteins (OEP)"/>
    <property type="match status" value="1"/>
</dbReference>
<proteinExistence type="inferred from homology"/>
<dbReference type="EMBL" id="QJSQ01000001">
    <property type="protein sequence ID" value="PYE27856.1"/>
    <property type="molecule type" value="Genomic_DNA"/>
</dbReference>
<evidence type="ECO:0000256" key="1">
    <source>
        <dbReference type="ARBA" id="ARBA00007613"/>
    </source>
</evidence>
<keyword evidence="2" id="KW-1134">Transmembrane beta strand</keyword>
<dbReference type="Pfam" id="PF02321">
    <property type="entry name" value="OEP"/>
    <property type="match status" value="2"/>
</dbReference>
<dbReference type="InterPro" id="IPR003423">
    <property type="entry name" value="OMP_efflux"/>
</dbReference>
<reference evidence="3 4" key="1">
    <citation type="submission" date="2018-06" db="EMBL/GenBank/DDBJ databases">
        <title>Genomic Encyclopedia of Type Strains, Phase IV (KMG-V): Genome sequencing to study the core and pangenomes of soil and plant-associated prokaryotes.</title>
        <authorList>
            <person name="Whitman W."/>
        </authorList>
    </citation>
    <scope>NUCLEOTIDE SEQUENCE [LARGE SCALE GENOMIC DNA]</scope>
    <source>
        <strain evidence="3 4">SRCL-318</strain>
    </source>
</reference>
<dbReference type="OrthoDB" id="9770517at2"/>
<dbReference type="RefSeq" id="WP_110854080.1">
    <property type="nucleotide sequence ID" value="NZ_QJSQ01000001.1"/>
</dbReference>
<dbReference type="SUPFAM" id="SSF56954">
    <property type="entry name" value="Outer membrane efflux proteins (OEP)"/>
    <property type="match status" value="1"/>
</dbReference>
<dbReference type="GO" id="GO:0005886">
    <property type="term" value="C:plasma membrane"/>
    <property type="evidence" value="ECO:0007669"/>
    <property type="project" value="UniProtKB-SubCell"/>
</dbReference>
<evidence type="ECO:0000313" key="3">
    <source>
        <dbReference type="EMBL" id="PYE27856.1"/>
    </source>
</evidence>